<feature type="compositionally biased region" description="Low complexity" evidence="5">
    <location>
        <begin position="180"/>
        <end position="195"/>
    </location>
</feature>
<keyword evidence="2 4" id="KW-0195">Cyclin</keyword>
<dbReference type="InterPro" id="IPR006671">
    <property type="entry name" value="Cyclin_N"/>
</dbReference>
<dbReference type="EMBL" id="CP012523">
    <property type="protein sequence ID" value="ALC39865.1"/>
    <property type="molecule type" value="Genomic_DNA"/>
</dbReference>
<dbReference type="InterPro" id="IPR004367">
    <property type="entry name" value="Cyclin_C-dom"/>
</dbReference>
<dbReference type="OrthoDB" id="6500128at2759"/>
<feature type="region of interest" description="Disordered" evidence="5">
    <location>
        <begin position="212"/>
        <end position="239"/>
    </location>
</feature>
<dbReference type="InterPro" id="IPR013763">
    <property type="entry name" value="Cyclin-like_dom"/>
</dbReference>
<feature type="region of interest" description="Disordered" evidence="5">
    <location>
        <begin position="258"/>
        <end position="333"/>
    </location>
</feature>
<feature type="compositionally biased region" description="Polar residues" evidence="5">
    <location>
        <begin position="303"/>
        <end position="314"/>
    </location>
</feature>
<feature type="domain" description="Cyclin C-terminal" evidence="7">
    <location>
        <begin position="509"/>
        <end position="654"/>
    </location>
</feature>
<feature type="compositionally biased region" description="Acidic residues" evidence="5">
    <location>
        <begin position="260"/>
        <end position="289"/>
    </location>
</feature>
<keyword evidence="3" id="KW-0131">Cell cycle</keyword>
<feature type="region of interest" description="Disordered" evidence="5">
    <location>
        <begin position="728"/>
        <end position="760"/>
    </location>
</feature>
<dbReference type="SMART" id="SM00385">
    <property type="entry name" value="CYCLIN"/>
    <property type="match status" value="1"/>
</dbReference>
<evidence type="ECO:0000256" key="5">
    <source>
        <dbReference type="SAM" id="MobiDB-lite"/>
    </source>
</evidence>
<dbReference type="GO" id="GO:0000278">
    <property type="term" value="P:mitotic cell cycle"/>
    <property type="evidence" value="ECO:0007669"/>
    <property type="project" value="UniProtKB-ARBA"/>
</dbReference>
<dbReference type="PANTHER" id="PTHR10177">
    <property type="entry name" value="CYCLINS"/>
    <property type="match status" value="1"/>
</dbReference>
<protein>
    <submittedName>
        <fullName evidence="8">CycE</fullName>
    </submittedName>
</protein>
<dbReference type="Pfam" id="PF00134">
    <property type="entry name" value="Cyclin_N"/>
    <property type="match status" value="1"/>
</dbReference>
<evidence type="ECO:0000256" key="4">
    <source>
        <dbReference type="RuleBase" id="RU000383"/>
    </source>
</evidence>
<accession>A0A0M4E9L6</accession>
<dbReference type="PROSITE" id="PS00292">
    <property type="entry name" value="CYCLINS"/>
    <property type="match status" value="1"/>
</dbReference>
<evidence type="ECO:0000259" key="7">
    <source>
        <dbReference type="SMART" id="SM01332"/>
    </source>
</evidence>
<dbReference type="Pfam" id="PF02984">
    <property type="entry name" value="Cyclin_C"/>
    <property type="match status" value="1"/>
</dbReference>
<keyword evidence="9" id="KW-1185">Reference proteome</keyword>
<feature type="domain" description="Cyclin-like" evidence="6">
    <location>
        <begin position="415"/>
        <end position="500"/>
    </location>
</feature>
<dbReference type="Proteomes" id="UP000494163">
    <property type="component" value="Chromosome 2L"/>
</dbReference>
<dbReference type="Gene3D" id="1.10.472.10">
    <property type="entry name" value="Cyclin-like"/>
    <property type="match status" value="2"/>
</dbReference>
<feature type="compositionally biased region" description="Low complexity" evidence="5">
    <location>
        <begin position="290"/>
        <end position="302"/>
    </location>
</feature>
<evidence type="ECO:0000259" key="6">
    <source>
        <dbReference type="SMART" id="SM00385"/>
    </source>
</evidence>
<dbReference type="AlphaFoldDB" id="A0A0M4E9L6"/>
<dbReference type="FunFam" id="1.10.472.10:FF:000159">
    <property type="entry name" value="G1/S-specific cyclin-E isoform X2"/>
    <property type="match status" value="1"/>
</dbReference>
<dbReference type="GO" id="GO:0051301">
    <property type="term" value="P:cell division"/>
    <property type="evidence" value="ECO:0007669"/>
    <property type="project" value="UniProtKB-KW"/>
</dbReference>
<gene>
    <name evidence="8" type="ORF">Dbus_chr2Lg1950</name>
</gene>
<evidence type="ECO:0000256" key="1">
    <source>
        <dbReference type="ARBA" id="ARBA00022618"/>
    </source>
</evidence>
<dbReference type="InterPro" id="IPR039361">
    <property type="entry name" value="Cyclin"/>
</dbReference>
<keyword evidence="1" id="KW-0132">Cell division</keyword>
<evidence type="ECO:0000313" key="9">
    <source>
        <dbReference type="Proteomes" id="UP000494163"/>
    </source>
</evidence>
<dbReference type="CDD" id="cd20519">
    <property type="entry name" value="CYCLIN_CCNE_rpt1"/>
    <property type="match status" value="1"/>
</dbReference>
<dbReference type="CDD" id="cd20520">
    <property type="entry name" value="CYCLIN_CCNE_rpt2"/>
    <property type="match status" value="1"/>
</dbReference>
<comment type="similarity">
    <text evidence="4">Belongs to the cyclin family.</text>
</comment>
<evidence type="ECO:0000256" key="3">
    <source>
        <dbReference type="ARBA" id="ARBA00023306"/>
    </source>
</evidence>
<proteinExistence type="inferred from homology"/>
<feature type="region of interest" description="Disordered" evidence="5">
    <location>
        <begin position="52"/>
        <end position="88"/>
    </location>
</feature>
<feature type="compositionally biased region" description="Low complexity" evidence="5">
    <location>
        <begin position="55"/>
        <end position="88"/>
    </location>
</feature>
<name>A0A0M4E9L6_DROBS</name>
<evidence type="ECO:0000256" key="2">
    <source>
        <dbReference type="ARBA" id="ARBA00023127"/>
    </source>
</evidence>
<dbReference type="STRING" id="30019.A0A0M4E9L6"/>
<dbReference type="SUPFAM" id="SSF47954">
    <property type="entry name" value="Cyclin-like"/>
    <property type="match status" value="2"/>
</dbReference>
<dbReference type="GO" id="GO:0005634">
    <property type="term" value="C:nucleus"/>
    <property type="evidence" value="ECO:0007669"/>
    <property type="project" value="UniProtKB-ARBA"/>
</dbReference>
<evidence type="ECO:0000313" key="8">
    <source>
        <dbReference type="EMBL" id="ALC39865.1"/>
    </source>
</evidence>
<dbReference type="OMA" id="LMCQRDE"/>
<reference evidence="8 9" key="1">
    <citation type="submission" date="2015-08" db="EMBL/GenBank/DDBJ databases">
        <title>Ancestral chromatin configuration constrains chromatin evolution on differentiating sex chromosomes in Drosophila.</title>
        <authorList>
            <person name="Zhou Q."/>
            <person name="Bachtrog D."/>
        </authorList>
    </citation>
    <scope>NUCLEOTIDE SEQUENCE [LARGE SCALE GENOMIC DNA]</scope>
    <source>
        <tissue evidence="8">Whole larvae</tissue>
    </source>
</reference>
<feature type="compositionally biased region" description="Low complexity" evidence="5">
    <location>
        <begin position="315"/>
        <end position="330"/>
    </location>
</feature>
<dbReference type="FunFam" id="1.10.472.10:FF:000001">
    <property type="entry name" value="G2/mitotic-specific cyclin"/>
    <property type="match status" value="1"/>
</dbReference>
<dbReference type="InterPro" id="IPR048258">
    <property type="entry name" value="Cyclins_cyclin-box"/>
</dbReference>
<feature type="compositionally biased region" description="Pro residues" evidence="5">
    <location>
        <begin position="221"/>
        <end position="235"/>
    </location>
</feature>
<organism evidence="8 9">
    <name type="scientific">Drosophila busckii</name>
    <name type="common">Fruit fly</name>
    <dbReference type="NCBI Taxonomy" id="30019"/>
    <lineage>
        <taxon>Eukaryota</taxon>
        <taxon>Metazoa</taxon>
        <taxon>Ecdysozoa</taxon>
        <taxon>Arthropoda</taxon>
        <taxon>Hexapoda</taxon>
        <taxon>Insecta</taxon>
        <taxon>Pterygota</taxon>
        <taxon>Neoptera</taxon>
        <taxon>Endopterygota</taxon>
        <taxon>Diptera</taxon>
        <taxon>Brachycera</taxon>
        <taxon>Muscomorpha</taxon>
        <taxon>Ephydroidea</taxon>
        <taxon>Drosophilidae</taxon>
        <taxon>Drosophila</taxon>
    </lineage>
</organism>
<dbReference type="InterPro" id="IPR036915">
    <property type="entry name" value="Cyclin-like_sf"/>
</dbReference>
<sequence length="760" mass="83557">MQSIKTADLPENPRENTNFISAACFWYTLPTFLKGRNRMLETTDLYKALKEHKSASSSSSNTNNESNTPASINNTSSSSSSNINNTAAAHSSNSTTAAAGAETKFEDFVATSLYQSMRSAVGPACEVATSWGNSAAHNNYPNLGKRKRSTSSSTKDPELGFEPPSAKRQQRVPTAQAYGSDQSNQSSVASSDYNSPLTATSDVHELLSIRSSPAEELPEAPHSPLPDSPDSPPSPDRGVVKQQAVVVRYAAEIKAVESDEHVDELDDSSEDYSFDEEEELDDDDEEEEINSSSVSPASSTATGCSQNGERTPATQHQQQQQHQQLQHQQLPPTSSKLRKLQADLDYTLTNSYECMSPAVEHTVRQCPLPALSWANAADVWRRMCERDTQAASMRSSSMLEQHPGLQPRMRAILLDWLIEVCEVYKLHRETYYLAFDYLDRYLHVARKVQKTQLQLIGITCLFMAAKVEEIYPPKICEFAYVTDGACTEHDILQNEKLLLQALDWDICPITITGWLGIYMQLNVNNRSPDSFENKPSTSSSSSSSAAAVDDAFIYPQFSGYEFVQTSQLLDLCTLDVGMANYSYSVLAAAAISHTFSRETALRCSGLDWQVVQPCARWMEPFFQVISKTAPYLQSNEQNEQVTNKFGLAHVCPNIVTDDSHIIQTHSTTMDMYDELLMMQNALHAMRARTQASPATAKLLAPDNLLTPPASSHKPDDFLGDEEEVAASSVAVTQISSSSHHKQTIVSSSSSSSSSGGGTRT</sequence>
<feature type="region of interest" description="Disordered" evidence="5">
    <location>
        <begin position="132"/>
        <end position="197"/>
    </location>
</feature>
<feature type="compositionally biased region" description="Low complexity" evidence="5">
    <location>
        <begin position="728"/>
        <end position="753"/>
    </location>
</feature>
<feature type="compositionally biased region" description="Polar residues" evidence="5">
    <location>
        <begin position="132"/>
        <end position="141"/>
    </location>
</feature>
<dbReference type="SMART" id="SM01332">
    <property type="entry name" value="Cyclin_C"/>
    <property type="match status" value="1"/>
</dbReference>